<feature type="non-terminal residue" evidence="2">
    <location>
        <position position="1"/>
    </location>
</feature>
<evidence type="ECO:0000313" key="2">
    <source>
        <dbReference type="EMBL" id="MDM8563752.1"/>
    </source>
</evidence>
<accession>A0ABT7VVZ4</accession>
<protein>
    <submittedName>
        <fullName evidence="2">DUF4065 domain-containing protein</fullName>
    </submittedName>
</protein>
<proteinExistence type="predicted"/>
<name>A0ABT7VVZ4_9GAMM</name>
<evidence type="ECO:0000313" key="3">
    <source>
        <dbReference type="Proteomes" id="UP001171945"/>
    </source>
</evidence>
<dbReference type="InterPro" id="IPR025272">
    <property type="entry name" value="SocA_Panacea"/>
</dbReference>
<organism evidence="2 3">
    <name type="scientific">Candidatus Marithioploca araucensis</name>
    <dbReference type="NCBI Taxonomy" id="70273"/>
    <lineage>
        <taxon>Bacteria</taxon>
        <taxon>Pseudomonadati</taxon>
        <taxon>Pseudomonadota</taxon>
        <taxon>Gammaproteobacteria</taxon>
        <taxon>Thiotrichales</taxon>
        <taxon>Thiotrichaceae</taxon>
        <taxon>Candidatus Marithioploca</taxon>
    </lineage>
</organism>
<comment type="caution">
    <text evidence="2">The sequence shown here is derived from an EMBL/GenBank/DDBJ whole genome shotgun (WGS) entry which is preliminary data.</text>
</comment>
<dbReference type="Proteomes" id="UP001171945">
    <property type="component" value="Unassembled WGS sequence"/>
</dbReference>
<gene>
    <name evidence="2" type="ORF">QUF54_10405</name>
</gene>
<keyword evidence="3" id="KW-1185">Reference proteome</keyword>
<reference evidence="2" key="1">
    <citation type="submission" date="2023-06" db="EMBL/GenBank/DDBJ databases">
        <title>Uncultivated large filamentous bacteria from sulfidic sediments reveal new species and different genomic features in energy metabolism and defense.</title>
        <authorList>
            <person name="Fonseca A."/>
        </authorList>
    </citation>
    <scope>NUCLEOTIDE SEQUENCE</scope>
    <source>
        <strain evidence="2">HSG4</strain>
    </source>
</reference>
<evidence type="ECO:0000259" key="1">
    <source>
        <dbReference type="Pfam" id="PF13274"/>
    </source>
</evidence>
<sequence>ILKQEALAIELLEDDLPFENVNKKITPLRKPDLRKLSPSDIEALEYAIEKYAHYDFKSLTDISHQHPAWKKAREHDEYNPRMDYKDFLSDSDDEIIQDLIDHSKLMRF</sequence>
<feature type="domain" description="Antitoxin SocA-like Panacea" evidence="1">
    <location>
        <begin position="22"/>
        <end position="70"/>
    </location>
</feature>
<dbReference type="Pfam" id="PF13274">
    <property type="entry name" value="SocA_Panacea"/>
    <property type="match status" value="1"/>
</dbReference>
<dbReference type="EMBL" id="JAUCGM010000849">
    <property type="protein sequence ID" value="MDM8563752.1"/>
    <property type="molecule type" value="Genomic_DNA"/>
</dbReference>